<dbReference type="PANTHER" id="PTHR13980">
    <property type="entry name" value="CDC68 RELATED"/>
    <property type="match status" value="1"/>
</dbReference>
<keyword evidence="4 10" id="KW-0227">DNA damage</keyword>
<feature type="compositionally biased region" description="Basic residues" evidence="11">
    <location>
        <begin position="1062"/>
        <end position="1085"/>
    </location>
</feature>
<dbReference type="Proteomes" id="UP000291343">
    <property type="component" value="Unassembled WGS sequence"/>
</dbReference>
<dbReference type="InterPro" id="IPR040258">
    <property type="entry name" value="Spt16"/>
</dbReference>
<dbReference type="GO" id="GO:0006281">
    <property type="term" value="P:DNA repair"/>
    <property type="evidence" value="ECO:0007669"/>
    <property type="project" value="UniProtKB-UniRule"/>
</dbReference>
<evidence type="ECO:0000259" key="14">
    <source>
        <dbReference type="SMART" id="SM01287"/>
    </source>
</evidence>
<feature type="compositionally biased region" description="Low complexity" evidence="11">
    <location>
        <begin position="1050"/>
        <end position="1061"/>
    </location>
</feature>
<gene>
    <name evidence="15" type="ORF">LSTR_LSTR007164</name>
</gene>
<dbReference type="GO" id="GO:0006260">
    <property type="term" value="P:DNA replication"/>
    <property type="evidence" value="ECO:0007669"/>
    <property type="project" value="UniProtKB-KW"/>
</dbReference>
<dbReference type="FunFam" id="3.90.230.10:FF:000005">
    <property type="entry name" value="FACT complex subunit spt16"/>
    <property type="match status" value="1"/>
</dbReference>
<reference evidence="15 16" key="1">
    <citation type="journal article" date="2017" name="Gigascience">
        <title>Genome sequence of the small brown planthopper, Laodelphax striatellus.</title>
        <authorList>
            <person name="Zhu J."/>
            <person name="Jiang F."/>
            <person name="Wang X."/>
            <person name="Yang P."/>
            <person name="Bao Y."/>
            <person name="Zhao W."/>
            <person name="Wang W."/>
            <person name="Lu H."/>
            <person name="Wang Q."/>
            <person name="Cui N."/>
            <person name="Li J."/>
            <person name="Chen X."/>
            <person name="Luo L."/>
            <person name="Yu J."/>
            <person name="Kang L."/>
            <person name="Cui F."/>
        </authorList>
    </citation>
    <scope>NUCLEOTIDE SEQUENCE [LARGE SCALE GENOMIC DNA]</scope>
    <source>
        <strain evidence="15">Lst14</strain>
    </source>
</reference>
<keyword evidence="2 10" id="KW-0158">Chromosome</keyword>
<evidence type="ECO:0000259" key="12">
    <source>
        <dbReference type="SMART" id="SM01285"/>
    </source>
</evidence>
<dbReference type="Pfam" id="PF08512">
    <property type="entry name" value="Rttp106-like_middle"/>
    <property type="match status" value="1"/>
</dbReference>
<comment type="subunit">
    <text evidence="10">Component of the FACT complex.</text>
</comment>
<dbReference type="InterPro" id="IPR029148">
    <property type="entry name" value="FACT-SPT16_Nlobe"/>
</dbReference>
<dbReference type="GO" id="GO:0006368">
    <property type="term" value="P:transcription elongation by RNA polymerase II"/>
    <property type="evidence" value="ECO:0007669"/>
    <property type="project" value="TreeGrafter"/>
</dbReference>
<feature type="domain" description="Histone chaperone RTT106/FACT complex subunit SPT16-like middle" evidence="14">
    <location>
        <begin position="811"/>
        <end position="901"/>
    </location>
</feature>
<feature type="domain" description="FACT complex subunit SPT16 N-terminal lobe" evidence="12">
    <location>
        <begin position="6"/>
        <end position="169"/>
    </location>
</feature>
<evidence type="ECO:0000256" key="1">
    <source>
        <dbReference type="ARBA" id="ARBA00010779"/>
    </source>
</evidence>
<dbReference type="GO" id="GO:0035101">
    <property type="term" value="C:FACT complex"/>
    <property type="evidence" value="ECO:0007669"/>
    <property type="project" value="UniProtKB-UniRule"/>
</dbReference>
<dbReference type="FunFam" id="3.40.350.10:FF:000005">
    <property type="entry name" value="SPT16 homolog, facilitates chromatin-remodeling subunit"/>
    <property type="match status" value="1"/>
</dbReference>
<evidence type="ECO:0000256" key="3">
    <source>
        <dbReference type="ARBA" id="ARBA00022705"/>
    </source>
</evidence>
<feature type="region of interest" description="Disordered" evidence="11">
    <location>
        <begin position="437"/>
        <end position="524"/>
    </location>
</feature>
<organism evidence="15 16">
    <name type="scientific">Laodelphax striatellus</name>
    <name type="common">Small brown planthopper</name>
    <name type="synonym">Delphax striatella</name>
    <dbReference type="NCBI Taxonomy" id="195883"/>
    <lineage>
        <taxon>Eukaryota</taxon>
        <taxon>Metazoa</taxon>
        <taxon>Ecdysozoa</taxon>
        <taxon>Arthropoda</taxon>
        <taxon>Hexapoda</taxon>
        <taxon>Insecta</taxon>
        <taxon>Pterygota</taxon>
        <taxon>Neoptera</taxon>
        <taxon>Paraneoptera</taxon>
        <taxon>Hemiptera</taxon>
        <taxon>Auchenorrhyncha</taxon>
        <taxon>Fulgoroidea</taxon>
        <taxon>Delphacidae</taxon>
        <taxon>Criomorphinae</taxon>
        <taxon>Laodelphax</taxon>
    </lineage>
</organism>
<dbReference type="AlphaFoldDB" id="A0A482WWY0"/>
<dbReference type="Pfam" id="PF21091">
    <property type="entry name" value="SPT16_C"/>
    <property type="match status" value="1"/>
</dbReference>
<dbReference type="InterPro" id="IPR048969">
    <property type="entry name" value="FACT_SPT16_C"/>
</dbReference>
<dbReference type="SMART" id="SM01287">
    <property type="entry name" value="Rtt106"/>
    <property type="match status" value="1"/>
</dbReference>
<dbReference type="SUPFAM" id="SSF55920">
    <property type="entry name" value="Creatinase/aminopeptidase"/>
    <property type="match status" value="1"/>
</dbReference>
<proteinExistence type="inferred from homology"/>
<keyword evidence="8 10" id="KW-0234">DNA repair</keyword>
<dbReference type="InParanoid" id="A0A482WWY0"/>
<comment type="function">
    <text evidence="10">Component of the FACT complex, a general chromatin factor that acts to reorganize nucleosomes. The FACT complex is involved in multiple processes that require DNA as a template such as mRNA elongation, DNA replication and DNA repair. During transcription elongation the FACT complex acts as a histone chaperone that both destabilizes and restores nucleosomal structure. It facilitates the passage of RNA polymerase II and transcription by promoting the dissociation of one histone H2A-H2B dimer from the nucleosome, then subsequently promotes the reestablishment of the nucleosome following the passage of RNA polymerase II.</text>
</comment>
<keyword evidence="3 10" id="KW-0235">DNA replication</keyword>
<dbReference type="Pfam" id="PF08644">
    <property type="entry name" value="SPT16"/>
    <property type="match status" value="1"/>
</dbReference>
<evidence type="ECO:0000256" key="9">
    <source>
        <dbReference type="ARBA" id="ARBA00023242"/>
    </source>
</evidence>
<feature type="compositionally biased region" description="Basic and acidic residues" evidence="11">
    <location>
        <begin position="1114"/>
        <end position="1126"/>
    </location>
</feature>
<dbReference type="InterPro" id="IPR029149">
    <property type="entry name" value="Creatin/AminoP/Spt16_N"/>
</dbReference>
<protein>
    <recommendedName>
        <fullName evidence="10">FACT complex subunit</fullName>
    </recommendedName>
</protein>
<comment type="caution">
    <text evidence="15">The sequence shown here is derived from an EMBL/GenBank/DDBJ whole genome shotgun (WGS) entry which is preliminary data.</text>
</comment>
<dbReference type="InterPro" id="IPR000994">
    <property type="entry name" value="Pept_M24"/>
</dbReference>
<accession>A0A482WWY0</accession>
<dbReference type="SMART" id="SM01285">
    <property type="entry name" value="FACT-Spt16_Nlob"/>
    <property type="match status" value="1"/>
</dbReference>
<dbReference type="InterPro" id="IPR056595">
    <property type="entry name" value="Fact-SPT16_PH"/>
</dbReference>
<feature type="compositionally biased region" description="Basic and acidic residues" evidence="11">
    <location>
        <begin position="468"/>
        <end position="486"/>
    </location>
</feature>
<dbReference type="Gene3D" id="2.30.29.30">
    <property type="entry name" value="Pleckstrin-homology domain (PH domain)/Phosphotyrosine-binding domain (PTB)"/>
    <property type="match status" value="1"/>
</dbReference>
<dbReference type="InterPro" id="IPR013719">
    <property type="entry name" value="RTT106/SPT16-like_middle_dom"/>
</dbReference>
<dbReference type="CDD" id="cd01091">
    <property type="entry name" value="CDC68-like"/>
    <property type="match status" value="1"/>
</dbReference>
<evidence type="ECO:0000256" key="2">
    <source>
        <dbReference type="ARBA" id="ARBA00022454"/>
    </source>
</evidence>
<dbReference type="EMBL" id="QKKF02023298">
    <property type="protein sequence ID" value="RZF37802.1"/>
    <property type="molecule type" value="Genomic_DNA"/>
</dbReference>
<dbReference type="STRING" id="195883.A0A482WWY0"/>
<dbReference type="PANTHER" id="PTHR13980:SF15">
    <property type="entry name" value="FACT COMPLEX SUBUNIT SPT16"/>
    <property type="match status" value="1"/>
</dbReference>
<evidence type="ECO:0000256" key="6">
    <source>
        <dbReference type="ARBA" id="ARBA00023054"/>
    </source>
</evidence>
<dbReference type="GO" id="GO:0032786">
    <property type="term" value="P:positive regulation of DNA-templated transcription, elongation"/>
    <property type="evidence" value="ECO:0007669"/>
    <property type="project" value="UniProtKB-ARBA"/>
</dbReference>
<dbReference type="Gene3D" id="3.40.350.10">
    <property type="entry name" value="Creatinase/prolidase N-terminal domain"/>
    <property type="match status" value="1"/>
</dbReference>
<dbReference type="InterPro" id="IPR013953">
    <property type="entry name" value="FACT_SPT16_M"/>
</dbReference>
<evidence type="ECO:0000256" key="11">
    <source>
        <dbReference type="SAM" id="MobiDB-lite"/>
    </source>
</evidence>
<keyword evidence="9 10" id="KW-0539">Nucleus</keyword>
<evidence type="ECO:0000256" key="5">
    <source>
        <dbReference type="ARBA" id="ARBA00023015"/>
    </source>
</evidence>
<name>A0A482WWY0_LAOST</name>
<feature type="compositionally biased region" description="Polar residues" evidence="11">
    <location>
        <begin position="514"/>
        <end position="524"/>
    </location>
</feature>
<dbReference type="OrthoDB" id="10251642at2759"/>
<keyword evidence="6" id="KW-0175">Coiled coil</keyword>
<dbReference type="InterPro" id="IPR011993">
    <property type="entry name" value="PH-like_dom_sf"/>
</dbReference>
<feature type="domain" description="FACT complex subunit SPT16 middle" evidence="13">
    <location>
        <begin position="535"/>
        <end position="694"/>
    </location>
</feature>
<dbReference type="Gene3D" id="3.90.230.10">
    <property type="entry name" value="Creatinase/methionine aminopeptidase superfamily"/>
    <property type="match status" value="1"/>
</dbReference>
<dbReference type="FunFam" id="2.30.29.150:FF:000003">
    <property type="entry name" value="FACT complex subunit SPT16"/>
    <property type="match status" value="1"/>
</dbReference>
<dbReference type="Pfam" id="PF14826">
    <property type="entry name" value="FACT-Spt16_Nlob"/>
    <property type="match status" value="1"/>
</dbReference>
<dbReference type="InterPro" id="IPR036005">
    <property type="entry name" value="Creatinase/aminopeptidase-like"/>
</dbReference>
<evidence type="ECO:0000256" key="8">
    <source>
        <dbReference type="ARBA" id="ARBA00023204"/>
    </source>
</evidence>
<dbReference type="GO" id="GO:0031491">
    <property type="term" value="F:nucleosome binding"/>
    <property type="evidence" value="ECO:0007669"/>
    <property type="project" value="TreeGrafter"/>
</dbReference>
<dbReference type="SMR" id="A0A482WWY0"/>
<feature type="compositionally biased region" description="Basic residues" evidence="11">
    <location>
        <begin position="1096"/>
        <end position="1110"/>
    </location>
</feature>
<keyword evidence="5 10" id="KW-0805">Transcription regulation</keyword>
<evidence type="ECO:0000256" key="10">
    <source>
        <dbReference type="RuleBase" id="RU367052"/>
    </source>
</evidence>
<evidence type="ECO:0000313" key="16">
    <source>
        <dbReference type="Proteomes" id="UP000291343"/>
    </source>
</evidence>
<dbReference type="InterPro" id="IPR033825">
    <property type="entry name" value="Spt16_M24"/>
</dbReference>
<feature type="compositionally biased region" description="Basic and acidic residues" evidence="11">
    <location>
        <begin position="985"/>
        <end position="1015"/>
    </location>
</feature>
<feature type="compositionally biased region" description="Acidic residues" evidence="11">
    <location>
        <begin position="932"/>
        <end position="982"/>
    </location>
</feature>
<evidence type="ECO:0000256" key="4">
    <source>
        <dbReference type="ARBA" id="ARBA00022763"/>
    </source>
</evidence>
<evidence type="ECO:0000313" key="15">
    <source>
        <dbReference type="EMBL" id="RZF37802.1"/>
    </source>
</evidence>
<evidence type="ECO:0000256" key="7">
    <source>
        <dbReference type="ARBA" id="ARBA00023163"/>
    </source>
</evidence>
<comment type="subcellular location">
    <subcellularLocation>
        <location evidence="10">Nucleus</location>
    </subcellularLocation>
    <subcellularLocation>
        <location evidence="10">Chromosome</location>
    </subcellularLocation>
</comment>
<dbReference type="FunFam" id="2.30.29.210:FF:000001">
    <property type="entry name" value="FACT complex subunit spt16"/>
    <property type="match status" value="1"/>
</dbReference>
<dbReference type="Gene3D" id="2.30.29.210">
    <property type="entry name" value="FACT complex subunit Spt16p/Cdc68p"/>
    <property type="match status" value="1"/>
</dbReference>
<dbReference type="Gene3D" id="2.30.29.150">
    <property type="match status" value="1"/>
</dbReference>
<keyword evidence="7 10" id="KW-0804">Transcription</keyword>
<dbReference type="Pfam" id="PF00557">
    <property type="entry name" value="Peptidase_M24"/>
    <property type="match status" value="1"/>
</dbReference>
<comment type="similarity">
    <text evidence="1 10">Belongs to the peptidase M24 family. SPT16 subfamily.</text>
</comment>
<keyword evidence="16" id="KW-1185">Reference proteome</keyword>
<dbReference type="FunFam" id="2.30.29.30:FF:000017">
    <property type="entry name" value="FACT complex subunit SPT16"/>
    <property type="match status" value="1"/>
</dbReference>
<dbReference type="FunCoup" id="A0A482WWY0">
    <property type="interactions" value="2422"/>
</dbReference>
<feature type="region of interest" description="Disordered" evidence="11">
    <location>
        <begin position="925"/>
        <end position="1133"/>
    </location>
</feature>
<dbReference type="Pfam" id="PF24824">
    <property type="entry name" value="PH_SPT16"/>
    <property type="match status" value="1"/>
</dbReference>
<dbReference type="SMART" id="SM01286">
    <property type="entry name" value="SPT16"/>
    <property type="match status" value="1"/>
</dbReference>
<sequence length="1133" mass="128310">MSNLTLDKDVFYRRMKRLYSAWKEPDTTIDDAFHKADALVSGVGSDDDVIYSKSISIQVWLLGYELTDTIMVLAEDEIHFLASKKKIEFLRQIENSKDENIPPVKLHTRDRGGDDKASFVKLIDSIKSSKKGKTIGVFPKDMRSGNFMTAWKGALDKEKFETVDVTAALAYVMSTKEENELAIVKKACQVSVDLYNKYLKDQIMEIIDSDKKVKHAKLSEGVEGAVSDKKYVGNVDTSQLDMCYPPIIQSGGNYSLKFSAVSDKNTLHFGAIVCSLGTRYKSYCSNITRTLLVNPIQEIQDNYEFLVNLEEELIKALQPGVKLCEVYQKGIDYTKKEKPSLLENLTKSFGFVMGIEFREGSLLIGPKTQFVVRKGQVYNLNVGLSGLVNKAAEDKEGKNYALFVGDTVVVNEGSPASVLTLSKKRIKNIGIFVKDEADDEEEEEEEKKKKSNAEPILGRGKRTAVLDNKLRQDSSAEEKRKQHQKELGTQLNEQAKQRLAANSGGGKEEKVRKSNVSYKSRNQMPNEPEVKDLKIYVDRKYETVILPVFGISVPFHISTIKNISQSVEGDYTYLRLNLFHPGATMGREGAAFANPDATFVKEITYRSSNTKEPGELSAPSLNLNTAFRLIKEVQKKFKSREAEEKEKEDLVKQDTLILSQSKGNPKLKDLYIRPNIVNKRMTGSLEAHSNGFRYTSVRGDKVDILYNNIKNAFFQPCDSEMIILLHFHLKHAIMFGKKKHVDVQFYTEVGEITTDLGKHQHMHDRDDIAAEQAERELRHKLKTAFKSFCEKVEGITKQEIEFDTPFRDLGFPGAPYRSTVLLQPTSGCLVNLTEWPPFVITLEDIELVHFERVQFHLKNFDMIFVFKDYQRKVSMVNAVPMNMLDHVKEWLNSCDIHYTEGIQTLNWTKIMKTITDDPDEFFKSGGWTFLDPESDAEVEDLEEEEEDEVYEPTDLESEEETDDSDYSEASEDSGDTEEELGSSDESGKDWSDLEREAAEEDKAAATDDFHDEYANRKRGAGGGKDRYPPPHKKGKHDKDRHSSKHKSSPHKSSSSKHSSPSKSKHHDKDRHKSSSSSSSKHKSSPHKSSSSSHSSKDKHKSSSSSSHKHSSSSSDKKRPRDESDHRSPKKHKK</sequence>
<evidence type="ECO:0000259" key="13">
    <source>
        <dbReference type="SMART" id="SM01286"/>
    </source>
</evidence>